<keyword evidence="4" id="KW-0175">Coiled coil</keyword>
<comment type="caution">
    <text evidence="6">The sequence shown here is derived from an EMBL/GenBank/DDBJ whole genome shotgun (WGS) entry which is preliminary data.</text>
</comment>
<dbReference type="InterPro" id="IPR027417">
    <property type="entry name" value="P-loop_NTPase"/>
</dbReference>
<evidence type="ECO:0000313" key="7">
    <source>
        <dbReference type="Proteomes" id="UP000762676"/>
    </source>
</evidence>
<keyword evidence="2" id="KW-0547">Nucleotide-binding</keyword>
<evidence type="ECO:0000313" key="6">
    <source>
        <dbReference type="EMBL" id="GFR91018.1"/>
    </source>
</evidence>
<name>A0AAV4GZJ5_9GAST</name>
<organism evidence="6 7">
    <name type="scientific">Elysia marginata</name>
    <dbReference type="NCBI Taxonomy" id="1093978"/>
    <lineage>
        <taxon>Eukaryota</taxon>
        <taxon>Metazoa</taxon>
        <taxon>Spiralia</taxon>
        <taxon>Lophotrochozoa</taxon>
        <taxon>Mollusca</taxon>
        <taxon>Gastropoda</taxon>
        <taxon>Heterobranchia</taxon>
        <taxon>Euthyneura</taxon>
        <taxon>Panpulmonata</taxon>
        <taxon>Sacoglossa</taxon>
        <taxon>Placobranchoidea</taxon>
        <taxon>Plakobranchidae</taxon>
        <taxon>Elysia</taxon>
    </lineage>
</organism>
<dbReference type="Pfam" id="PF04548">
    <property type="entry name" value="AIG1"/>
    <property type="match status" value="1"/>
</dbReference>
<feature type="domain" description="AIG1-type G" evidence="5">
    <location>
        <begin position="2"/>
        <end position="135"/>
    </location>
</feature>
<dbReference type="PANTHER" id="PTHR10903:SF184">
    <property type="entry name" value="GTP-BINDING PROTEIN A"/>
    <property type="match status" value="1"/>
</dbReference>
<dbReference type="Proteomes" id="UP000762676">
    <property type="component" value="Unassembled WGS sequence"/>
</dbReference>
<evidence type="ECO:0000259" key="5">
    <source>
        <dbReference type="Pfam" id="PF04548"/>
    </source>
</evidence>
<keyword evidence="7" id="KW-1185">Reference proteome</keyword>
<dbReference type="Gene3D" id="3.40.50.300">
    <property type="entry name" value="P-loop containing nucleotide triphosphate hydrolases"/>
    <property type="match status" value="1"/>
</dbReference>
<protein>
    <submittedName>
        <fullName evidence="6">Immune-associated nucleotide-binding protein 1</fullName>
    </submittedName>
</protein>
<dbReference type="GO" id="GO:0005525">
    <property type="term" value="F:GTP binding"/>
    <property type="evidence" value="ECO:0007669"/>
    <property type="project" value="UniProtKB-KW"/>
</dbReference>
<dbReference type="EMBL" id="BMAT01008705">
    <property type="protein sequence ID" value="GFR91018.1"/>
    <property type="molecule type" value="Genomic_DNA"/>
</dbReference>
<dbReference type="PANTHER" id="PTHR10903">
    <property type="entry name" value="GTPASE, IMAP FAMILY MEMBER-RELATED"/>
    <property type="match status" value="1"/>
</dbReference>
<accession>A0AAV4GZJ5</accession>
<sequence>MLITPEGYHAFLYIAKYPSHFTEEDAKVFETLKEILNPDVAQKHCILIITGGDEFRCNEKEKGKPFERWVLNQTGKFAELVRECGNRIVLFDNKTEDKTIQQAQLDELLAEVNKLQKANGVYTDENFERAKALRELQKYEAKGAVIEEITLDKFRLLLDKVHSSDHKEEGDKKTEVVKMKREGEILKDLEEIYEDLKKRQRYRVSTKVACGIGMSVAIIAMYCIRRT</sequence>
<proteinExistence type="inferred from homology"/>
<gene>
    <name evidence="6" type="ORF">ElyMa_004317800</name>
</gene>
<dbReference type="AlphaFoldDB" id="A0AAV4GZJ5"/>
<evidence type="ECO:0000256" key="2">
    <source>
        <dbReference type="ARBA" id="ARBA00022741"/>
    </source>
</evidence>
<feature type="coiled-coil region" evidence="4">
    <location>
        <begin position="98"/>
        <end position="125"/>
    </location>
</feature>
<keyword evidence="3" id="KW-0342">GTP-binding</keyword>
<evidence type="ECO:0000256" key="3">
    <source>
        <dbReference type="ARBA" id="ARBA00023134"/>
    </source>
</evidence>
<dbReference type="InterPro" id="IPR006703">
    <property type="entry name" value="G_AIG1"/>
</dbReference>
<evidence type="ECO:0000256" key="1">
    <source>
        <dbReference type="ARBA" id="ARBA00008535"/>
    </source>
</evidence>
<evidence type="ECO:0000256" key="4">
    <source>
        <dbReference type="SAM" id="Coils"/>
    </source>
</evidence>
<comment type="similarity">
    <text evidence="1">Belongs to the TRAFAC class TrmE-Era-EngA-EngB-Septin-like GTPase superfamily. AIG1/Toc34/Toc159-like paraseptin GTPase family. IAN subfamily.</text>
</comment>
<dbReference type="InterPro" id="IPR045058">
    <property type="entry name" value="GIMA/IAN/Toc"/>
</dbReference>
<reference evidence="6 7" key="1">
    <citation type="journal article" date="2021" name="Elife">
        <title>Chloroplast acquisition without the gene transfer in kleptoplastic sea slugs, Plakobranchus ocellatus.</title>
        <authorList>
            <person name="Maeda T."/>
            <person name="Takahashi S."/>
            <person name="Yoshida T."/>
            <person name="Shimamura S."/>
            <person name="Takaki Y."/>
            <person name="Nagai Y."/>
            <person name="Toyoda A."/>
            <person name="Suzuki Y."/>
            <person name="Arimoto A."/>
            <person name="Ishii H."/>
            <person name="Satoh N."/>
            <person name="Nishiyama T."/>
            <person name="Hasebe M."/>
            <person name="Maruyama T."/>
            <person name="Minagawa J."/>
            <person name="Obokata J."/>
            <person name="Shigenobu S."/>
        </authorList>
    </citation>
    <scope>NUCLEOTIDE SEQUENCE [LARGE SCALE GENOMIC DNA]</scope>
</reference>